<protein>
    <submittedName>
        <fullName evidence="1">Uncharacterized protein</fullName>
    </submittedName>
</protein>
<name>A0A3T7RYN8_SALET</name>
<reference evidence="1" key="1">
    <citation type="submission" date="2018-06" db="EMBL/GenBank/DDBJ databases">
        <authorList>
            <person name="Ashton P.M."/>
            <person name="Dallman T."/>
            <person name="Nair S."/>
            <person name="De Pinna E."/>
            <person name="Peters T."/>
            <person name="Grant K."/>
        </authorList>
    </citation>
    <scope>NUCLEOTIDE SEQUENCE [LARGE SCALE GENOMIC DNA]</scope>
    <source>
        <strain evidence="1">310211</strain>
    </source>
</reference>
<sequence length="95" mass="11002">MIVTPAAILWFRDSAHYYEFMEIFSDAESLPTSYGVWRDWAEKHIARFARHGQRVVKVEAGVTEFITWCTVNKVGLDANGRSKFATSKAKRDFFH</sequence>
<organism evidence="1">
    <name type="scientific">Salmonella enterica I</name>
    <dbReference type="NCBI Taxonomy" id="59201"/>
    <lineage>
        <taxon>Bacteria</taxon>
        <taxon>Pseudomonadati</taxon>
        <taxon>Pseudomonadota</taxon>
        <taxon>Gammaproteobacteria</taxon>
        <taxon>Enterobacterales</taxon>
        <taxon>Enterobacteriaceae</taxon>
        <taxon>Salmonella</taxon>
    </lineage>
</organism>
<gene>
    <name evidence="1" type="ORF">DM051_11785</name>
</gene>
<dbReference type="EMBL" id="AAAATI010000012">
    <property type="protein sequence ID" value="EAA1977972.1"/>
    <property type="molecule type" value="Genomic_DNA"/>
</dbReference>
<accession>A0A3T7RYN8</accession>
<comment type="caution">
    <text evidence="1">The sequence shown here is derived from an EMBL/GenBank/DDBJ whole genome shotgun (WGS) entry which is preliminary data.</text>
</comment>
<proteinExistence type="predicted"/>
<dbReference type="Proteomes" id="UP000839671">
    <property type="component" value="Unassembled WGS sequence"/>
</dbReference>
<evidence type="ECO:0000313" key="1">
    <source>
        <dbReference type="EMBL" id="EAA1977972.1"/>
    </source>
</evidence>
<dbReference type="AlphaFoldDB" id="A0A3T7RYN8"/>